<dbReference type="InterPro" id="IPR039331">
    <property type="entry name" value="PAPs-like"/>
</dbReference>
<dbReference type="Proteomes" id="UP000647172">
    <property type="component" value="Unassembled WGS sequence"/>
</dbReference>
<evidence type="ECO:0000256" key="2">
    <source>
        <dbReference type="SAM" id="MobiDB-lite"/>
    </source>
</evidence>
<name>A0A919JJ39_9ACTN</name>
<evidence type="ECO:0000256" key="1">
    <source>
        <dbReference type="ARBA" id="ARBA00022729"/>
    </source>
</evidence>
<accession>A0A919JJ39</accession>
<sequence length="391" mass="41322">MTGAGARRQGGGHGRHEIEGEHPAIHARWIGRPGPTSEVRTGLLPDCTRFTPPAARDRCRDGVRRGVRHDHRPRPAGPRRVLPVLLVAALAACTSPSAPAPTAAPAPAVASPAPTVSAATPAAPAPAVLIGAGDIASCDSDGDSRTLALLRRSPGTVFTLGDNAYPDGSRRDFRRCYGPTWGQVKARTRPVAGNHDYRTRGAAPYFDYFGAAAGPRGRGYYSYEAGAWHVVVLNSNCTAVPGGCGPGSAQQRWLRADLAAHPAVCTVAMMHSPLFTSAATHPPATEVRPLVRTLYDAGVELMLAGHNHVYERFAPQTPTGRRDPARGIRAIVVGTGGAALYPFGRPAPNSQVRDDDTFGVLRLTLGRRSYRWDFLSVAGGDFTDSGTGDCH</sequence>
<dbReference type="EMBL" id="BOMQ01000016">
    <property type="protein sequence ID" value="GIE47724.1"/>
    <property type="molecule type" value="Genomic_DNA"/>
</dbReference>
<reference evidence="4" key="1">
    <citation type="submission" date="2021-01" db="EMBL/GenBank/DDBJ databases">
        <title>Whole genome shotgun sequence of Actinoplanes nipponensis NBRC 14063.</title>
        <authorList>
            <person name="Komaki H."/>
            <person name="Tamura T."/>
        </authorList>
    </citation>
    <scope>NUCLEOTIDE SEQUENCE</scope>
    <source>
        <strain evidence="4">NBRC 14063</strain>
    </source>
</reference>
<organism evidence="4 5">
    <name type="scientific">Actinoplanes nipponensis</name>
    <dbReference type="NCBI Taxonomy" id="135950"/>
    <lineage>
        <taxon>Bacteria</taxon>
        <taxon>Bacillati</taxon>
        <taxon>Actinomycetota</taxon>
        <taxon>Actinomycetes</taxon>
        <taxon>Micromonosporales</taxon>
        <taxon>Micromonosporaceae</taxon>
        <taxon>Actinoplanes</taxon>
    </lineage>
</organism>
<dbReference type="Gene3D" id="3.60.21.10">
    <property type="match status" value="1"/>
</dbReference>
<keyword evidence="1" id="KW-0732">Signal</keyword>
<feature type="domain" description="Calcineurin-like phosphoesterase" evidence="3">
    <location>
        <begin position="146"/>
        <end position="310"/>
    </location>
</feature>
<evidence type="ECO:0000259" key="3">
    <source>
        <dbReference type="Pfam" id="PF00149"/>
    </source>
</evidence>
<evidence type="ECO:0000313" key="5">
    <source>
        <dbReference type="Proteomes" id="UP000647172"/>
    </source>
</evidence>
<feature type="region of interest" description="Disordered" evidence="2">
    <location>
        <begin position="1"/>
        <end position="47"/>
    </location>
</feature>
<dbReference type="PANTHER" id="PTHR22953">
    <property type="entry name" value="ACID PHOSPHATASE RELATED"/>
    <property type="match status" value="1"/>
</dbReference>
<dbReference type="InterPro" id="IPR004843">
    <property type="entry name" value="Calcineurin-like_PHP"/>
</dbReference>
<evidence type="ECO:0000313" key="4">
    <source>
        <dbReference type="EMBL" id="GIE47724.1"/>
    </source>
</evidence>
<dbReference type="GO" id="GO:0003993">
    <property type="term" value="F:acid phosphatase activity"/>
    <property type="evidence" value="ECO:0007669"/>
    <property type="project" value="InterPro"/>
</dbReference>
<feature type="compositionally biased region" description="Basic and acidic residues" evidence="2">
    <location>
        <begin position="14"/>
        <end position="24"/>
    </location>
</feature>
<dbReference type="InterPro" id="IPR029052">
    <property type="entry name" value="Metallo-depent_PP-like"/>
</dbReference>
<comment type="caution">
    <text evidence="4">The sequence shown here is derived from an EMBL/GenBank/DDBJ whole genome shotgun (WGS) entry which is preliminary data.</text>
</comment>
<protein>
    <recommendedName>
        <fullName evidence="3">Calcineurin-like phosphoesterase domain-containing protein</fullName>
    </recommendedName>
</protein>
<dbReference type="PANTHER" id="PTHR22953:SF153">
    <property type="entry name" value="PURPLE ACID PHOSPHATASE"/>
    <property type="match status" value="1"/>
</dbReference>
<gene>
    <name evidence="4" type="ORF">Ani05nite_12580</name>
</gene>
<dbReference type="SUPFAM" id="SSF56300">
    <property type="entry name" value="Metallo-dependent phosphatases"/>
    <property type="match status" value="1"/>
</dbReference>
<dbReference type="Pfam" id="PF00149">
    <property type="entry name" value="Metallophos"/>
    <property type="match status" value="1"/>
</dbReference>
<proteinExistence type="predicted"/>
<keyword evidence="5" id="KW-1185">Reference proteome</keyword>
<dbReference type="AlphaFoldDB" id="A0A919JJ39"/>